<dbReference type="OrthoDB" id="7915903at2"/>
<dbReference type="PROSITE" id="PS00383">
    <property type="entry name" value="TYR_PHOSPHATASE_1"/>
    <property type="match status" value="1"/>
</dbReference>
<keyword evidence="2" id="KW-1185">Reference proteome</keyword>
<organism evidence="1 2">
    <name type="scientific">Pararhizobium polonicum</name>
    <dbReference type="NCBI Taxonomy" id="1612624"/>
    <lineage>
        <taxon>Bacteria</taxon>
        <taxon>Pseudomonadati</taxon>
        <taxon>Pseudomonadota</taxon>
        <taxon>Alphaproteobacteria</taxon>
        <taxon>Hyphomicrobiales</taxon>
        <taxon>Rhizobiaceae</taxon>
        <taxon>Rhizobium/Agrobacterium group</taxon>
        <taxon>Pararhizobium</taxon>
    </lineage>
</organism>
<evidence type="ECO:0000313" key="2">
    <source>
        <dbReference type="Proteomes" id="UP000093111"/>
    </source>
</evidence>
<dbReference type="PATRIC" id="fig|1612624.7.peg.1263"/>
<name>A0A1C7P3W9_9HYPH</name>
<dbReference type="Gene3D" id="3.90.190.10">
    <property type="entry name" value="Protein tyrosine phosphatase superfamily"/>
    <property type="match status" value="1"/>
</dbReference>
<dbReference type="STRING" id="1612624.ADU59_06035"/>
<accession>A0A1C7P3W9</accession>
<evidence type="ECO:0000313" key="1">
    <source>
        <dbReference type="EMBL" id="OBZ95950.1"/>
    </source>
</evidence>
<reference evidence="1 2" key="1">
    <citation type="journal article" date="2016" name="Syst. Appl. Microbiol.">
        <title>Pararhizobium polonicum sp. nov. isolated from tumors on stone fruit rootstocks.</title>
        <authorList>
            <person name="Pulawska J."/>
            <person name="Kuzmanovic N."/>
            <person name="Willems A."/>
            <person name="Pothier J.F."/>
        </authorList>
    </citation>
    <scope>NUCLEOTIDE SEQUENCE [LARGE SCALE GENOMIC DNA]</scope>
    <source>
        <strain evidence="1 2">F5.1</strain>
    </source>
</reference>
<dbReference type="Proteomes" id="UP000093111">
    <property type="component" value="Unassembled WGS sequence"/>
</dbReference>
<sequence length="191" mass="20778">MALAAERQAAEKQADALYVPLLGTNPSHPNGWPVRMIVASQTEARHNRAIYAPSHLISIRADGTKLLSMIDLPAERHLQLLFGDVTDPDEPDAARAAHIEQAFAFIDGLPEDAHLLIHCLRGIGRSTALTLGILARYMQPEEAAAALHALRPEAKPNRHVTGLCDTALGLKGKLARQALRFPAKVWKPTKS</sequence>
<dbReference type="AlphaFoldDB" id="A0A1C7P3W9"/>
<dbReference type="InterPro" id="IPR029021">
    <property type="entry name" value="Prot-tyrosine_phosphatase-like"/>
</dbReference>
<dbReference type="EMBL" id="LGLV01000005">
    <property type="protein sequence ID" value="OBZ95950.1"/>
    <property type="molecule type" value="Genomic_DNA"/>
</dbReference>
<dbReference type="RefSeq" id="WP_068952750.1">
    <property type="nucleotide sequence ID" value="NZ_LGLV01000005.1"/>
</dbReference>
<gene>
    <name evidence="1" type="ORF">ADU59_06035</name>
</gene>
<protein>
    <submittedName>
        <fullName evidence="1">Phosphatase</fullName>
    </submittedName>
</protein>
<proteinExistence type="predicted"/>
<comment type="caution">
    <text evidence="1">The sequence shown here is derived from an EMBL/GenBank/DDBJ whole genome shotgun (WGS) entry which is preliminary data.</text>
</comment>
<dbReference type="InterPro" id="IPR016130">
    <property type="entry name" value="Tyr_Pase_AS"/>
</dbReference>
<dbReference type="SUPFAM" id="SSF52799">
    <property type="entry name" value="(Phosphotyrosine protein) phosphatases II"/>
    <property type="match status" value="1"/>
</dbReference>